<comment type="caution">
    <text evidence="1">The sequence shown here is derived from an EMBL/GenBank/DDBJ whole genome shotgun (WGS) entry which is preliminary data.</text>
</comment>
<dbReference type="AlphaFoldDB" id="A0A0F9Q8D4"/>
<dbReference type="Gene3D" id="3.90.1530.10">
    <property type="entry name" value="Conserved hypothetical protein from pyrococcus furiosus pfu- 392566-001, ParB domain"/>
    <property type="match status" value="1"/>
</dbReference>
<evidence type="ECO:0000313" key="1">
    <source>
        <dbReference type="EMBL" id="KKN09481.1"/>
    </source>
</evidence>
<name>A0A0F9Q8D4_9ZZZZ</name>
<reference evidence="1" key="1">
    <citation type="journal article" date="2015" name="Nature">
        <title>Complex archaea that bridge the gap between prokaryotes and eukaryotes.</title>
        <authorList>
            <person name="Spang A."/>
            <person name="Saw J.H."/>
            <person name="Jorgensen S.L."/>
            <person name="Zaremba-Niedzwiedzka K."/>
            <person name="Martijn J."/>
            <person name="Lind A.E."/>
            <person name="van Eijk R."/>
            <person name="Schleper C."/>
            <person name="Guy L."/>
            <person name="Ettema T.J."/>
        </authorList>
    </citation>
    <scope>NUCLEOTIDE SEQUENCE</scope>
</reference>
<dbReference type="InterPro" id="IPR036086">
    <property type="entry name" value="ParB/Sulfiredoxin_sf"/>
</dbReference>
<protein>
    <submittedName>
        <fullName evidence="1">Uncharacterized protein</fullName>
    </submittedName>
</protein>
<dbReference type="SUPFAM" id="SSF110849">
    <property type="entry name" value="ParB/Sulfiredoxin"/>
    <property type="match status" value="1"/>
</dbReference>
<proteinExistence type="predicted"/>
<accession>A0A0F9Q8D4</accession>
<gene>
    <name evidence="1" type="ORF">LCGC14_1046220</name>
</gene>
<dbReference type="EMBL" id="LAZR01004343">
    <property type="protein sequence ID" value="KKN09481.1"/>
    <property type="molecule type" value="Genomic_DNA"/>
</dbReference>
<sequence length="158" mass="18624">MKLKKGKYRFVRIMKVSSSQLYSLRKSPLDKLVKKFHLHDGNPWLFYNTPIYLFAKDYVANKKGFKNRAMKAPFVQYSMERYNVYTEQYKNNLIQRVISIVKSIKKHRYAKGKYRNKLICVIKRKDGGYELISGKHRAAACLALGMDAIKCNLYKKVK</sequence>
<organism evidence="1">
    <name type="scientific">marine sediment metagenome</name>
    <dbReference type="NCBI Taxonomy" id="412755"/>
    <lineage>
        <taxon>unclassified sequences</taxon>
        <taxon>metagenomes</taxon>
        <taxon>ecological metagenomes</taxon>
    </lineage>
</organism>